<dbReference type="InterPro" id="IPR003492">
    <property type="entry name" value="Battenin_disease_Cln3"/>
</dbReference>
<dbReference type="eggNOG" id="KOG3880">
    <property type="taxonomic scope" value="Eukaryota"/>
</dbReference>
<dbReference type="Pfam" id="PF02487">
    <property type="entry name" value="CLN3"/>
    <property type="match status" value="1"/>
</dbReference>
<keyword evidence="6 7" id="KW-0472">Membrane</keyword>
<evidence type="ECO:0000313" key="9">
    <source>
        <dbReference type="Proteomes" id="UP000005426"/>
    </source>
</evidence>
<evidence type="ECO:0000256" key="2">
    <source>
        <dbReference type="ARBA" id="ARBA00022448"/>
    </source>
</evidence>
<keyword evidence="3 7" id="KW-0812">Transmembrane</keyword>
<evidence type="ECO:0000313" key="8">
    <source>
        <dbReference type="EMBL" id="EHK47622.1"/>
    </source>
</evidence>
<dbReference type="HOGENOM" id="CLU_029663_1_0_1"/>
<dbReference type="AlphaFoldDB" id="G9NNH7"/>
<evidence type="ECO:0000256" key="3">
    <source>
        <dbReference type="ARBA" id="ARBA00022692"/>
    </source>
</evidence>
<feature type="transmembrane region" description="Helical" evidence="7">
    <location>
        <begin position="314"/>
        <end position="334"/>
    </location>
</feature>
<proteinExistence type="inferred from homology"/>
<keyword evidence="5 7" id="KW-1133">Transmembrane helix</keyword>
<feature type="transmembrane region" description="Helical" evidence="7">
    <location>
        <begin position="55"/>
        <end position="75"/>
    </location>
</feature>
<organism evidence="8 9">
    <name type="scientific">Hypocrea atroviridis (strain ATCC 20476 / IMI 206040)</name>
    <name type="common">Trichoderma atroviride</name>
    <dbReference type="NCBI Taxonomy" id="452589"/>
    <lineage>
        <taxon>Eukaryota</taxon>
        <taxon>Fungi</taxon>
        <taxon>Dikarya</taxon>
        <taxon>Ascomycota</taxon>
        <taxon>Pezizomycotina</taxon>
        <taxon>Sordariomycetes</taxon>
        <taxon>Hypocreomycetidae</taxon>
        <taxon>Hypocreales</taxon>
        <taxon>Hypocreaceae</taxon>
        <taxon>Trichoderma</taxon>
    </lineage>
</organism>
<feature type="transmembrane region" description="Helical" evidence="7">
    <location>
        <begin position="23"/>
        <end position="48"/>
    </location>
</feature>
<evidence type="ECO:0000256" key="4">
    <source>
        <dbReference type="ARBA" id="ARBA00022970"/>
    </source>
</evidence>
<comment type="caution">
    <text evidence="7">Lacks conserved residue(s) required for the propagation of feature annotation.</text>
</comment>
<keyword evidence="2" id="KW-0813">Transport</keyword>
<dbReference type="OMA" id="YPRWIVI"/>
<comment type="caution">
    <text evidence="8">The sequence shown here is derived from an EMBL/GenBank/DDBJ whole genome shotgun (WGS) entry which is preliminary data.</text>
</comment>
<keyword evidence="7" id="KW-0926">Vacuole</keyword>
<reference evidence="8 9" key="1">
    <citation type="journal article" date="2011" name="Genome Biol.">
        <title>Comparative genome sequence analysis underscores mycoparasitism as the ancestral life style of Trichoderma.</title>
        <authorList>
            <person name="Kubicek C.P."/>
            <person name="Herrera-Estrella A."/>
            <person name="Seidl-Seiboth V."/>
            <person name="Martinez D.A."/>
            <person name="Druzhinina I.S."/>
            <person name="Thon M."/>
            <person name="Zeilinger S."/>
            <person name="Casas-Flores S."/>
            <person name="Horwitz B.A."/>
            <person name="Mukherjee P.K."/>
            <person name="Mukherjee M."/>
            <person name="Kredics L."/>
            <person name="Alcaraz L.D."/>
            <person name="Aerts A."/>
            <person name="Antal Z."/>
            <person name="Atanasova L."/>
            <person name="Cervantes-Badillo M.G."/>
            <person name="Challacombe J."/>
            <person name="Chertkov O."/>
            <person name="McCluskey K."/>
            <person name="Coulpier F."/>
            <person name="Deshpande N."/>
            <person name="von Doehren H."/>
            <person name="Ebbole D.J."/>
            <person name="Esquivel-Naranjo E.U."/>
            <person name="Fekete E."/>
            <person name="Flipphi M."/>
            <person name="Glaser F."/>
            <person name="Gomez-Rodriguez E.Y."/>
            <person name="Gruber S."/>
            <person name="Han C."/>
            <person name="Henrissat B."/>
            <person name="Hermosa R."/>
            <person name="Hernandez-Onate M."/>
            <person name="Karaffa L."/>
            <person name="Kosti I."/>
            <person name="Le Crom S."/>
            <person name="Lindquist E."/>
            <person name="Lucas S."/>
            <person name="Luebeck M."/>
            <person name="Luebeck P.S."/>
            <person name="Margeot A."/>
            <person name="Metz B."/>
            <person name="Misra M."/>
            <person name="Nevalainen H."/>
            <person name="Omann M."/>
            <person name="Packer N."/>
            <person name="Perrone G."/>
            <person name="Uresti-Rivera E.E."/>
            <person name="Salamov A."/>
            <person name="Schmoll M."/>
            <person name="Seiboth B."/>
            <person name="Shapiro H."/>
            <person name="Sukno S."/>
            <person name="Tamayo-Ramos J.A."/>
            <person name="Tisch D."/>
            <person name="Wiest A."/>
            <person name="Wilkinson H.H."/>
            <person name="Zhang M."/>
            <person name="Coutinho P.M."/>
            <person name="Kenerley C.M."/>
            <person name="Monte E."/>
            <person name="Baker S.E."/>
            <person name="Grigoriev I.V."/>
        </authorList>
    </citation>
    <scope>NUCLEOTIDE SEQUENCE [LARGE SCALE GENOMIC DNA]</scope>
    <source>
        <strain evidence="9">ATCC 20476 / IMI 206040</strain>
    </source>
</reference>
<dbReference type="GO" id="GO:0006865">
    <property type="term" value="P:amino acid transport"/>
    <property type="evidence" value="ECO:0007669"/>
    <property type="project" value="UniProtKB-KW"/>
</dbReference>
<dbReference type="PANTHER" id="PTHR10981:SF0">
    <property type="entry name" value="BATTENIN"/>
    <property type="match status" value="1"/>
</dbReference>
<gene>
    <name evidence="8" type="ORF">TRIATDRAFT_51881</name>
</gene>
<comment type="similarity">
    <text evidence="7">Belongs to the battenin family.</text>
</comment>
<evidence type="ECO:0000256" key="6">
    <source>
        <dbReference type="ARBA" id="ARBA00023136"/>
    </source>
</evidence>
<sequence>MPEAKSFIQKPVSISSAGYNLRVFSAFGIFGFANTLLPHIIFSGLYLIIPFPRPIVLVIELLPALAVELLFPHALYYVPHWAWPVLVANCWILATIVTKASPPNVIAPIRTLIAILASASAATGRVFFSSQLSLYGKTALAGWGTGIAAGSALRDILPTVLTLYTNMVLRDCIGYAYCLLLGIVASYFLLLPSPPIQYELENLTPKGEFSSEMETQKLSLLSRELPSTSMSFWVRFHSNMHLLGNKLFRLCINPLLLVTAVQALVSPGTTRASIMLPIFSRYSAFSTAHGLTFQLGNLLARSTALLFRTRRTRLIFALLVFCTAAAILNTAFLLTSNAYFLFGSLFTIGWLGGMTYMNIFGAAMDYLTRHSENDAEFALGSIGIGETAGILIGSLAGVTFDTQLCGLAKRSGRWCSALP</sequence>
<feature type="transmembrane region" description="Helical" evidence="7">
    <location>
        <begin position="109"/>
        <end position="128"/>
    </location>
</feature>
<keyword evidence="9" id="KW-1185">Reference proteome</keyword>
<comment type="subcellular location">
    <subcellularLocation>
        <location evidence="1">Endomembrane system</location>
        <topology evidence="1">Multi-pass membrane protein</topology>
    </subcellularLocation>
    <subcellularLocation>
        <location evidence="7">Vacuole membrane</location>
        <topology evidence="7">Multi-pass membrane protein</topology>
    </subcellularLocation>
</comment>
<dbReference type="GO" id="GO:0051453">
    <property type="term" value="P:regulation of intracellular pH"/>
    <property type="evidence" value="ECO:0007669"/>
    <property type="project" value="TreeGrafter"/>
</dbReference>
<dbReference type="PRINTS" id="PR01315">
    <property type="entry name" value="BATTENIN"/>
</dbReference>
<protein>
    <recommendedName>
        <fullName evidence="7">Protein BTN</fullName>
    </recommendedName>
</protein>
<dbReference type="KEGG" id="tatv:25785029"/>
<evidence type="ECO:0000256" key="1">
    <source>
        <dbReference type="ARBA" id="ARBA00004127"/>
    </source>
</evidence>
<feature type="transmembrane region" description="Helical" evidence="7">
    <location>
        <begin position="340"/>
        <end position="360"/>
    </location>
</feature>
<evidence type="ECO:0000256" key="5">
    <source>
        <dbReference type="ARBA" id="ARBA00022989"/>
    </source>
</evidence>
<dbReference type="GO" id="GO:0012505">
    <property type="term" value="C:endomembrane system"/>
    <property type="evidence" value="ECO:0007669"/>
    <property type="project" value="UniProtKB-SubCell"/>
</dbReference>
<dbReference type="Proteomes" id="UP000005426">
    <property type="component" value="Unassembled WGS sequence"/>
</dbReference>
<dbReference type="PANTHER" id="PTHR10981">
    <property type="entry name" value="BATTENIN"/>
    <property type="match status" value="1"/>
</dbReference>
<name>G9NNH7_HYPAI</name>
<dbReference type="OrthoDB" id="4849469at2759"/>
<dbReference type="STRING" id="452589.G9NNH7"/>
<accession>G9NNH7</accession>
<evidence type="ECO:0000256" key="7">
    <source>
        <dbReference type="RuleBase" id="RU361113"/>
    </source>
</evidence>
<dbReference type="GO" id="GO:0005774">
    <property type="term" value="C:vacuolar membrane"/>
    <property type="evidence" value="ECO:0007669"/>
    <property type="project" value="UniProtKB-SubCell"/>
</dbReference>
<dbReference type="GeneID" id="25785029"/>
<keyword evidence="4" id="KW-0029">Amino-acid transport</keyword>
<feature type="transmembrane region" description="Helical" evidence="7">
    <location>
        <begin position="172"/>
        <end position="190"/>
    </location>
</feature>
<dbReference type="EMBL" id="ABDG02000020">
    <property type="protein sequence ID" value="EHK47622.1"/>
    <property type="molecule type" value="Genomic_DNA"/>
</dbReference>